<dbReference type="GO" id="GO:0005634">
    <property type="term" value="C:nucleus"/>
    <property type="evidence" value="ECO:0007669"/>
    <property type="project" value="TreeGrafter"/>
</dbReference>
<feature type="region of interest" description="Disordered" evidence="7">
    <location>
        <begin position="167"/>
        <end position="215"/>
    </location>
</feature>
<evidence type="ECO:0000256" key="1">
    <source>
        <dbReference type="ARBA" id="ARBA00005694"/>
    </source>
</evidence>
<dbReference type="Pfam" id="PF00320">
    <property type="entry name" value="GATA"/>
    <property type="match status" value="1"/>
</dbReference>
<evidence type="ECO:0000256" key="3">
    <source>
        <dbReference type="ARBA" id="ARBA00022771"/>
    </source>
</evidence>
<dbReference type="SMART" id="SM00401">
    <property type="entry name" value="ZnF_GATA"/>
    <property type="match status" value="1"/>
</dbReference>
<dbReference type="FunFam" id="3.30.50.10:FF:000018">
    <property type="entry name" value="GATA transcription factor"/>
    <property type="match status" value="1"/>
</dbReference>
<evidence type="ECO:0000313" key="9">
    <source>
        <dbReference type="EMBL" id="KAK9136264.1"/>
    </source>
</evidence>
<dbReference type="GO" id="GO:0008270">
    <property type="term" value="F:zinc ion binding"/>
    <property type="evidence" value="ECO:0007669"/>
    <property type="project" value="UniProtKB-KW"/>
</dbReference>
<dbReference type="PROSITE" id="PS00344">
    <property type="entry name" value="GATA_ZN_FINGER_1"/>
    <property type="match status" value="1"/>
</dbReference>
<evidence type="ECO:0000256" key="5">
    <source>
        <dbReference type="ARBA" id="ARBA00023159"/>
    </source>
</evidence>
<dbReference type="PANTHER" id="PTHR45658:SF92">
    <property type="entry name" value="GATA TRANSCRIPTION FACTOR 5"/>
    <property type="match status" value="1"/>
</dbReference>
<comment type="caution">
    <text evidence="9">The sequence shown here is derived from an EMBL/GenBank/DDBJ whole genome shotgun (WGS) entry which is preliminary data.</text>
</comment>
<evidence type="ECO:0000256" key="2">
    <source>
        <dbReference type="ARBA" id="ARBA00022723"/>
    </source>
</evidence>
<evidence type="ECO:0000259" key="8">
    <source>
        <dbReference type="PROSITE" id="PS50114"/>
    </source>
</evidence>
<keyword evidence="5" id="KW-0010">Activator</keyword>
<dbReference type="GO" id="GO:0006355">
    <property type="term" value="P:regulation of DNA-templated transcription"/>
    <property type="evidence" value="ECO:0007669"/>
    <property type="project" value="InterPro"/>
</dbReference>
<feature type="region of interest" description="Disordered" evidence="7">
    <location>
        <begin position="97"/>
        <end position="139"/>
    </location>
</feature>
<evidence type="ECO:0000256" key="4">
    <source>
        <dbReference type="ARBA" id="ARBA00022833"/>
    </source>
</evidence>
<dbReference type="AlphaFoldDB" id="A0AAP0JLZ8"/>
<gene>
    <name evidence="9" type="ORF">Syun_015594</name>
</gene>
<evidence type="ECO:0000313" key="10">
    <source>
        <dbReference type="Proteomes" id="UP001420932"/>
    </source>
</evidence>
<feature type="compositionally biased region" description="Basic and acidic residues" evidence="7">
    <location>
        <begin position="124"/>
        <end position="139"/>
    </location>
</feature>
<feature type="domain" description="GATA-type" evidence="8">
    <location>
        <begin position="280"/>
        <end position="316"/>
    </location>
</feature>
<keyword evidence="2" id="KW-0479">Metal-binding</keyword>
<feature type="compositionally biased region" description="Basic and acidic residues" evidence="7">
    <location>
        <begin position="97"/>
        <end position="108"/>
    </location>
</feature>
<dbReference type="InterPro" id="IPR051140">
    <property type="entry name" value="GATA_TF"/>
</dbReference>
<name>A0AAP0JLZ8_9MAGN</name>
<keyword evidence="4" id="KW-0862">Zinc</keyword>
<sequence length="367" mass="40324">MLHQTLPFFFHFSPSSSSSPTILSQLATTATTTTTNNHRIELEMECVAAKAFKTKFWPETTTTTTAFKPIEDFWVGAASNGVDEFLVDEFLDFSKDEQHESQEHKQEQQEQEEENRDCESVSSQEHKQNPTHDFSQKTHLGSEFDVPTDEMADLEWLSHFVDDSFSEFDSTTAPPQFPGSNRAETVTEPEKAGSFHPVQVPARPRTKRSRAGSRVWPNATAVTATSTVTTTTTPTSSSASSSSTSCLIFAAPSLEILDGLGSTAAAAAAKRQRRNSGAEALSARRCSHCGSQKTPQWRAGPRGAKTLCNACGVRFKSGRLLPEYRPACSPTFSSEIHSNSHRKVLEMRRKKEVAVVETGVAPPVQSF</sequence>
<protein>
    <recommendedName>
        <fullName evidence="8">GATA-type domain-containing protein</fullName>
    </recommendedName>
</protein>
<dbReference type="EMBL" id="JBBNAF010000006">
    <property type="protein sequence ID" value="KAK9136264.1"/>
    <property type="molecule type" value="Genomic_DNA"/>
</dbReference>
<dbReference type="Gene3D" id="3.30.50.10">
    <property type="entry name" value="Erythroid Transcription Factor GATA-1, subunit A"/>
    <property type="match status" value="1"/>
</dbReference>
<keyword evidence="10" id="KW-1185">Reference proteome</keyword>
<dbReference type="SUPFAM" id="SSF57716">
    <property type="entry name" value="Glucocorticoid receptor-like (DNA-binding domain)"/>
    <property type="match status" value="1"/>
</dbReference>
<dbReference type="PANTHER" id="PTHR45658">
    <property type="entry name" value="GATA TRANSCRIPTION FACTOR"/>
    <property type="match status" value="1"/>
</dbReference>
<feature type="compositionally biased region" description="Polar residues" evidence="7">
    <location>
        <begin position="167"/>
        <end position="184"/>
    </location>
</feature>
<evidence type="ECO:0000256" key="7">
    <source>
        <dbReference type="SAM" id="MobiDB-lite"/>
    </source>
</evidence>
<evidence type="ECO:0000256" key="6">
    <source>
        <dbReference type="PROSITE-ProRule" id="PRU00094"/>
    </source>
</evidence>
<proteinExistence type="inferred from homology"/>
<dbReference type="Proteomes" id="UP001420932">
    <property type="component" value="Unassembled WGS sequence"/>
</dbReference>
<keyword evidence="3 6" id="KW-0863">Zinc-finger</keyword>
<dbReference type="PROSITE" id="PS50114">
    <property type="entry name" value="GATA_ZN_FINGER_2"/>
    <property type="match status" value="1"/>
</dbReference>
<dbReference type="InterPro" id="IPR013088">
    <property type="entry name" value="Znf_NHR/GATA"/>
</dbReference>
<organism evidence="9 10">
    <name type="scientific">Stephania yunnanensis</name>
    <dbReference type="NCBI Taxonomy" id="152371"/>
    <lineage>
        <taxon>Eukaryota</taxon>
        <taxon>Viridiplantae</taxon>
        <taxon>Streptophyta</taxon>
        <taxon>Embryophyta</taxon>
        <taxon>Tracheophyta</taxon>
        <taxon>Spermatophyta</taxon>
        <taxon>Magnoliopsida</taxon>
        <taxon>Ranunculales</taxon>
        <taxon>Menispermaceae</taxon>
        <taxon>Menispermoideae</taxon>
        <taxon>Cissampelideae</taxon>
        <taxon>Stephania</taxon>
    </lineage>
</organism>
<dbReference type="CDD" id="cd00202">
    <property type="entry name" value="ZnF_GATA"/>
    <property type="match status" value="1"/>
</dbReference>
<comment type="similarity">
    <text evidence="1">Belongs to the type IV zinc-finger family. Class A subfamily.</text>
</comment>
<dbReference type="GO" id="GO:0043565">
    <property type="term" value="F:sequence-specific DNA binding"/>
    <property type="evidence" value="ECO:0007669"/>
    <property type="project" value="InterPro"/>
</dbReference>
<dbReference type="InterPro" id="IPR000679">
    <property type="entry name" value="Znf_GATA"/>
</dbReference>
<accession>A0AAP0JLZ8</accession>
<dbReference type="GO" id="GO:0030154">
    <property type="term" value="P:cell differentiation"/>
    <property type="evidence" value="ECO:0007669"/>
    <property type="project" value="TreeGrafter"/>
</dbReference>
<reference evidence="9 10" key="1">
    <citation type="submission" date="2024-01" db="EMBL/GenBank/DDBJ databases">
        <title>Genome assemblies of Stephania.</title>
        <authorList>
            <person name="Yang L."/>
        </authorList>
    </citation>
    <scope>NUCLEOTIDE SEQUENCE [LARGE SCALE GENOMIC DNA]</scope>
    <source>
        <strain evidence="9">YNDBR</strain>
        <tissue evidence="9">Leaf</tissue>
    </source>
</reference>